<feature type="signal peptide" evidence="3">
    <location>
        <begin position="1"/>
        <end position="22"/>
    </location>
</feature>
<feature type="chain" id="PRO_5006059447" evidence="3">
    <location>
        <begin position="23"/>
        <end position="739"/>
    </location>
</feature>
<keyword evidence="2" id="KW-0472">Membrane</keyword>
<evidence type="ECO:0000313" key="4">
    <source>
        <dbReference type="EMBL" id="CEH14759.1"/>
    </source>
</evidence>
<feature type="transmembrane region" description="Helical" evidence="2">
    <location>
        <begin position="142"/>
        <end position="172"/>
    </location>
</feature>
<feature type="compositionally biased region" description="Polar residues" evidence="1">
    <location>
        <begin position="705"/>
        <end position="726"/>
    </location>
</feature>
<keyword evidence="2" id="KW-1133">Transmembrane helix</keyword>
<keyword evidence="2" id="KW-0812">Transmembrane</keyword>
<reference evidence="5" key="1">
    <citation type="submission" date="2014-09" db="EMBL/GenBank/DDBJ databases">
        <authorList>
            <person name="Sharma Rahul"/>
            <person name="Thines Marco"/>
        </authorList>
    </citation>
    <scope>NUCLEOTIDE SEQUENCE [LARGE SCALE GENOMIC DNA]</scope>
</reference>
<dbReference type="EMBL" id="CCYA01000248">
    <property type="protein sequence ID" value="CEH14759.1"/>
    <property type="molecule type" value="Genomic_DNA"/>
</dbReference>
<dbReference type="AlphaFoldDB" id="A0A0P1BF10"/>
<feature type="transmembrane region" description="Helical" evidence="2">
    <location>
        <begin position="536"/>
        <end position="559"/>
    </location>
</feature>
<sequence length="739" mass="81236">MRSKLQRLCLASLIALAQAVSAAHIFRPLGTPDERVLGPRVGLKVGNVLSRGLIRRFEASPPARSDLHLPDGIFTSADPLAALRTYWHDFFVWQFPRHYFIQLYVITGVIGVIAVLGAMVLGRRLYTKQLWIIRIQQTVGGCRILVPHTILAFTLVACVFIGVWLAFTWLLIGVHHWGVTPTVAGWMILLPWLPLWIAAWLGAWGTLYASPGWQSMRCHATSWADARKWIPNPFMCNLILVGTPLLLVGCTVGITVPFGLRWDKAVHMWQIWDGQQANASGSITPEVLSQAYDIWEEAENAIWWLGLGFLVWCFWAYGFGLFYFFVGFELQRTIRKQIREQLALGELARKEGVTPLNRPVWTDAEGDARSEHCQTPAEEAALAESGVVDTAAPCKLQKDDEEAHFEANSPISSSTPAPQAVEKGNMRKGKEAETHAAMIERARQAQTYLDEEAELQARSTFWPPVRMDGNVGAPRTHRSRVKLLNEALRNLLTIWSSILIAIFLYAVAVSYCASVAIEWTARSDAPQAIVRVYSGINLATGWLNCVCGGLVLVIIWLNAFEPIFSGLRSGNSTNGTVGMTTTERGAQGIASRRYTSNGAATGSRRASKPSSSLGAFALGRRRHNAADSDTEIGMTSTNWASQSASRIRFSGAGAPNEMATTHLIPDPHHRQDNIPEDEDEGASFSPDVAFPGGDASREDFGGASFISNAEASRSNSMAKTQRSASTFHFDDDGEKGLAM</sequence>
<organism evidence="4 5">
    <name type="scientific">Ceraceosorus bombacis</name>
    <dbReference type="NCBI Taxonomy" id="401625"/>
    <lineage>
        <taxon>Eukaryota</taxon>
        <taxon>Fungi</taxon>
        <taxon>Dikarya</taxon>
        <taxon>Basidiomycota</taxon>
        <taxon>Ustilaginomycotina</taxon>
        <taxon>Exobasidiomycetes</taxon>
        <taxon>Ceraceosorales</taxon>
        <taxon>Ceraceosoraceae</taxon>
        <taxon>Ceraceosorus</taxon>
    </lineage>
</organism>
<dbReference type="OrthoDB" id="3365284at2759"/>
<feature type="compositionally biased region" description="Polar residues" evidence="1">
    <location>
        <begin position="574"/>
        <end position="584"/>
    </location>
</feature>
<evidence type="ECO:0000256" key="2">
    <source>
        <dbReference type="SAM" id="Phobius"/>
    </source>
</evidence>
<evidence type="ECO:0000256" key="1">
    <source>
        <dbReference type="SAM" id="MobiDB-lite"/>
    </source>
</evidence>
<feature type="region of interest" description="Disordered" evidence="1">
    <location>
        <begin position="405"/>
        <end position="427"/>
    </location>
</feature>
<feature type="transmembrane region" description="Helical" evidence="2">
    <location>
        <begin position="301"/>
        <end position="326"/>
    </location>
</feature>
<keyword evidence="5" id="KW-1185">Reference proteome</keyword>
<feature type="region of interest" description="Disordered" evidence="1">
    <location>
        <begin position="664"/>
        <end position="739"/>
    </location>
</feature>
<name>A0A0P1BF10_9BASI</name>
<evidence type="ECO:0000256" key="3">
    <source>
        <dbReference type="SAM" id="SignalP"/>
    </source>
</evidence>
<accession>A0A0P1BF10</accession>
<proteinExistence type="predicted"/>
<feature type="transmembrane region" description="Helical" evidence="2">
    <location>
        <begin position="492"/>
        <end position="516"/>
    </location>
</feature>
<protein>
    <submittedName>
        <fullName evidence="4">Uncharacterized protein</fullName>
    </submittedName>
</protein>
<evidence type="ECO:0000313" key="5">
    <source>
        <dbReference type="Proteomes" id="UP000054845"/>
    </source>
</evidence>
<feature type="transmembrane region" description="Helical" evidence="2">
    <location>
        <begin position="237"/>
        <end position="260"/>
    </location>
</feature>
<feature type="region of interest" description="Disordered" evidence="1">
    <location>
        <begin position="574"/>
        <end position="639"/>
    </location>
</feature>
<keyword evidence="3" id="KW-0732">Signal</keyword>
<dbReference type="Proteomes" id="UP000054845">
    <property type="component" value="Unassembled WGS sequence"/>
</dbReference>
<feature type="transmembrane region" description="Helical" evidence="2">
    <location>
        <begin position="184"/>
        <end position="207"/>
    </location>
</feature>
<feature type="transmembrane region" description="Helical" evidence="2">
    <location>
        <begin position="99"/>
        <end position="121"/>
    </location>
</feature>